<comment type="caution">
    <text evidence="9">The sequence shown here is derived from an EMBL/GenBank/DDBJ whole genome shotgun (WGS) entry which is preliminary data.</text>
</comment>
<comment type="subcellular location">
    <subcellularLocation>
        <location evidence="1 8">Periplasm</location>
    </subcellularLocation>
</comment>
<dbReference type="InterPro" id="IPR008962">
    <property type="entry name" value="PapD-like_sf"/>
</dbReference>
<sequence length="243" mass="26657">MSLRISFTRWLLAVTTLLTLSGAHAGIVVNGTRFIYPAKQQEIGVRVSNDGNQPSLVQVWIDRGDPEIRPENAEAPFVMTPPLFRVEPGKGQSVRVSFIGEPLPKDRESVFWLNLLDVPPMPSEDGNYMQFAIRTRVKLFYRPEGLPGRPDRAIEQVAWSLASIDGKPVLRATNRSAYNVSFGDIALRANGRDYKAGSGMVGPFGSHDFPVTGLSGMPASGRVVLQWINDYGASVGQESSLDK</sequence>
<dbReference type="PRINTS" id="PR00969">
    <property type="entry name" value="CHAPERONPILI"/>
</dbReference>
<dbReference type="PROSITE" id="PS00635">
    <property type="entry name" value="PILI_CHAPERONE"/>
    <property type="match status" value="1"/>
</dbReference>
<dbReference type="InterPro" id="IPR013783">
    <property type="entry name" value="Ig-like_fold"/>
</dbReference>
<evidence type="ECO:0000256" key="7">
    <source>
        <dbReference type="ARBA" id="ARBA00023319"/>
    </source>
</evidence>
<accession>A0A1I0SQ24</accession>
<dbReference type="Pfam" id="PF00345">
    <property type="entry name" value="PapD_N"/>
    <property type="match status" value="1"/>
</dbReference>
<evidence type="ECO:0000256" key="8">
    <source>
        <dbReference type="RuleBase" id="RU003918"/>
    </source>
</evidence>
<proteinExistence type="inferred from homology"/>
<keyword evidence="7" id="KW-0393">Immunoglobulin domain</keyword>
<dbReference type="AlphaFoldDB" id="A0A1I0SQ24"/>
<evidence type="ECO:0000256" key="4">
    <source>
        <dbReference type="ARBA" id="ARBA00022729"/>
    </source>
</evidence>
<evidence type="ECO:0000256" key="2">
    <source>
        <dbReference type="ARBA" id="ARBA00007399"/>
    </source>
</evidence>
<protein>
    <submittedName>
        <fullName evidence="9">Fimbria/pilus periplasmic chaperone</fullName>
    </submittedName>
</protein>
<dbReference type="SUPFAM" id="SSF49354">
    <property type="entry name" value="PapD-like"/>
    <property type="match status" value="1"/>
</dbReference>
<dbReference type="Proteomes" id="UP000461288">
    <property type="component" value="Unassembled WGS sequence"/>
</dbReference>
<keyword evidence="5" id="KW-0574">Periplasm</keyword>
<dbReference type="PANTHER" id="PTHR30251">
    <property type="entry name" value="PILUS ASSEMBLY CHAPERONE"/>
    <property type="match status" value="1"/>
</dbReference>
<keyword evidence="3" id="KW-1029">Fimbrium biogenesis</keyword>
<keyword evidence="6 8" id="KW-0143">Chaperone</keyword>
<dbReference type="InterPro" id="IPR016148">
    <property type="entry name" value="Pili_assmbl_chaperone_C"/>
</dbReference>
<gene>
    <name evidence="9" type="ORF">GO594_18245</name>
</gene>
<evidence type="ECO:0000313" key="9">
    <source>
        <dbReference type="EMBL" id="MWK57925.1"/>
    </source>
</evidence>
<keyword evidence="4" id="KW-0732">Signal</keyword>
<dbReference type="Pfam" id="PF02753">
    <property type="entry name" value="PapD_C"/>
    <property type="match status" value="1"/>
</dbReference>
<dbReference type="SUPFAM" id="SSF49584">
    <property type="entry name" value="Periplasmic chaperone C-domain"/>
    <property type="match status" value="1"/>
</dbReference>
<dbReference type="EMBL" id="WTFN01000046">
    <property type="protein sequence ID" value="MWK57925.1"/>
    <property type="molecule type" value="Genomic_DNA"/>
</dbReference>
<dbReference type="PANTHER" id="PTHR30251:SF2">
    <property type="entry name" value="FIMBRIAL CHAPERONE YADV-RELATED"/>
    <property type="match status" value="1"/>
</dbReference>
<evidence type="ECO:0000256" key="5">
    <source>
        <dbReference type="ARBA" id="ARBA00022764"/>
    </source>
</evidence>
<dbReference type="Gene3D" id="2.60.40.10">
    <property type="entry name" value="Immunoglobulins"/>
    <property type="match status" value="2"/>
</dbReference>
<organism evidence="9 10">
    <name type="scientific">Metapseudomonas otitidis</name>
    <dbReference type="NCBI Taxonomy" id="319939"/>
    <lineage>
        <taxon>Bacteria</taxon>
        <taxon>Pseudomonadati</taxon>
        <taxon>Pseudomonadota</taxon>
        <taxon>Gammaproteobacteria</taxon>
        <taxon>Pseudomonadales</taxon>
        <taxon>Pseudomonadaceae</taxon>
        <taxon>Metapseudomonas</taxon>
    </lineage>
</organism>
<name>A0A1I0SQ24_9GAMM</name>
<comment type="similarity">
    <text evidence="2 8">Belongs to the periplasmic pilus chaperone family.</text>
</comment>
<evidence type="ECO:0000256" key="1">
    <source>
        <dbReference type="ARBA" id="ARBA00004418"/>
    </source>
</evidence>
<evidence type="ECO:0000313" key="10">
    <source>
        <dbReference type="Proteomes" id="UP000461288"/>
    </source>
</evidence>
<dbReference type="GO" id="GO:0071555">
    <property type="term" value="P:cell wall organization"/>
    <property type="evidence" value="ECO:0007669"/>
    <property type="project" value="InterPro"/>
</dbReference>
<evidence type="ECO:0000256" key="3">
    <source>
        <dbReference type="ARBA" id="ARBA00022558"/>
    </source>
</evidence>
<dbReference type="InterPro" id="IPR018046">
    <property type="entry name" value="Pili_assmbl_chaperone_CS"/>
</dbReference>
<evidence type="ECO:0000256" key="6">
    <source>
        <dbReference type="ARBA" id="ARBA00023186"/>
    </source>
</evidence>
<dbReference type="GO" id="GO:0030288">
    <property type="term" value="C:outer membrane-bounded periplasmic space"/>
    <property type="evidence" value="ECO:0007669"/>
    <property type="project" value="InterPro"/>
</dbReference>
<dbReference type="InterPro" id="IPR050643">
    <property type="entry name" value="Periplasmic_pilus_chap"/>
</dbReference>
<dbReference type="InterPro" id="IPR016147">
    <property type="entry name" value="Pili_assmbl_chaperone_N"/>
</dbReference>
<dbReference type="InterPro" id="IPR036316">
    <property type="entry name" value="Pili_assmbl_chap_C_dom_sf"/>
</dbReference>
<dbReference type="InterPro" id="IPR001829">
    <property type="entry name" value="Pili_assmbl_chaperone_bac"/>
</dbReference>
<dbReference type="STRING" id="319939.SAMN05216263_101358"/>
<reference evidence="9 10" key="1">
    <citation type="submission" date="2019-12" db="EMBL/GenBank/DDBJ databases">
        <title>Draft genome sequence of Pseudomonas otitidis recovered from a chicken carcass.</title>
        <authorList>
            <person name="Vieira T.R."/>
            <person name="Oliviera E.F.C."/>
            <person name="Silva N.M.V."/>
            <person name="Sambrano G.E."/>
            <person name="Cibulski S.P."/>
            <person name="Cardoso M.R.I."/>
        </authorList>
    </citation>
    <scope>NUCLEOTIDE SEQUENCE [LARGE SCALE GENOMIC DNA]</scope>
    <source>
        <strain evidence="9 10">25_K</strain>
    </source>
</reference>